<evidence type="ECO:0000256" key="1">
    <source>
        <dbReference type="ARBA" id="ARBA00001966"/>
    </source>
</evidence>
<keyword evidence="6" id="KW-0411">Iron-sulfur</keyword>
<dbReference type="GO" id="GO:0051539">
    <property type="term" value="F:4 iron, 4 sulfur cluster binding"/>
    <property type="evidence" value="ECO:0007669"/>
    <property type="project" value="UniProtKB-KW"/>
</dbReference>
<dbReference type="SFLD" id="SFLDG01101">
    <property type="entry name" value="Uncharacterised_Radical_SAM_Su"/>
    <property type="match status" value="1"/>
</dbReference>
<comment type="cofactor">
    <cofactor evidence="1">
        <name>[4Fe-4S] cluster</name>
        <dbReference type="ChEBI" id="CHEBI:49883"/>
    </cofactor>
</comment>
<dbReference type="PROSITE" id="PS51918">
    <property type="entry name" value="RADICAL_SAM"/>
    <property type="match status" value="1"/>
</dbReference>
<dbReference type="PANTHER" id="PTHR30352:SF5">
    <property type="entry name" value="PYRUVATE FORMATE-LYASE 1-ACTIVATING ENZYME"/>
    <property type="match status" value="1"/>
</dbReference>
<feature type="domain" description="Radical SAM core" evidence="7">
    <location>
        <begin position="107"/>
        <end position="321"/>
    </location>
</feature>
<dbReference type="InterPro" id="IPR034457">
    <property type="entry name" value="Organic_radical-activating"/>
</dbReference>
<organism evidence="8 9">
    <name type="scientific">Marinilabilia rubra</name>
    <dbReference type="NCBI Taxonomy" id="2162893"/>
    <lineage>
        <taxon>Bacteria</taxon>
        <taxon>Pseudomonadati</taxon>
        <taxon>Bacteroidota</taxon>
        <taxon>Bacteroidia</taxon>
        <taxon>Marinilabiliales</taxon>
        <taxon>Marinilabiliaceae</taxon>
        <taxon>Marinilabilia</taxon>
    </lineage>
</organism>
<dbReference type="CDD" id="cd01335">
    <property type="entry name" value="Radical_SAM"/>
    <property type="match status" value="1"/>
</dbReference>
<dbReference type="EMBL" id="QEWP01000001">
    <property type="protein sequence ID" value="PWE01386.1"/>
    <property type="molecule type" value="Genomic_DNA"/>
</dbReference>
<evidence type="ECO:0000313" key="8">
    <source>
        <dbReference type="EMBL" id="PWE01386.1"/>
    </source>
</evidence>
<protein>
    <submittedName>
        <fullName evidence="8">AmmeMemoRadiSam system radical SAM enzyme</fullName>
    </submittedName>
</protein>
<dbReference type="NCBIfam" id="TIGR04337">
    <property type="entry name" value="AmmeMemoSam_rS"/>
    <property type="match status" value="1"/>
</dbReference>
<keyword evidence="3" id="KW-0949">S-adenosyl-L-methionine</keyword>
<dbReference type="Proteomes" id="UP000244956">
    <property type="component" value="Unassembled WGS sequence"/>
</dbReference>
<keyword evidence="4" id="KW-0479">Metal-binding</keyword>
<evidence type="ECO:0000313" key="9">
    <source>
        <dbReference type="Proteomes" id="UP000244956"/>
    </source>
</evidence>
<evidence type="ECO:0000256" key="3">
    <source>
        <dbReference type="ARBA" id="ARBA00022691"/>
    </source>
</evidence>
<dbReference type="SFLD" id="SFLDS00029">
    <property type="entry name" value="Radical_SAM"/>
    <property type="match status" value="1"/>
</dbReference>
<reference evidence="8 9" key="1">
    <citation type="submission" date="2018-05" db="EMBL/GenBank/DDBJ databases">
        <title>Marinilabilia rubrum sp. nov., isolated from saltern sediment.</title>
        <authorList>
            <person name="Zhang R."/>
        </authorList>
    </citation>
    <scope>NUCLEOTIDE SEQUENCE [LARGE SCALE GENOMIC DNA]</scope>
    <source>
        <strain evidence="8 9">WTE16</strain>
    </source>
</reference>
<dbReference type="Pfam" id="PF04055">
    <property type="entry name" value="Radical_SAM"/>
    <property type="match status" value="1"/>
</dbReference>
<name>A0A2U2BE85_9BACT</name>
<evidence type="ECO:0000256" key="5">
    <source>
        <dbReference type="ARBA" id="ARBA00023004"/>
    </source>
</evidence>
<dbReference type="OrthoDB" id="9781783at2"/>
<keyword evidence="5" id="KW-0408">Iron</keyword>
<evidence type="ECO:0000256" key="4">
    <source>
        <dbReference type="ARBA" id="ARBA00022723"/>
    </source>
</evidence>
<dbReference type="SUPFAM" id="SSF102114">
    <property type="entry name" value="Radical SAM enzymes"/>
    <property type="match status" value="1"/>
</dbReference>
<evidence type="ECO:0000256" key="6">
    <source>
        <dbReference type="ARBA" id="ARBA00023014"/>
    </source>
</evidence>
<dbReference type="InterPro" id="IPR058240">
    <property type="entry name" value="rSAM_sf"/>
</dbReference>
<gene>
    <name evidence="8" type="primary">amrS</name>
    <name evidence="8" type="ORF">DDZ16_02570</name>
</gene>
<dbReference type="PANTHER" id="PTHR30352">
    <property type="entry name" value="PYRUVATE FORMATE-LYASE-ACTIVATING ENZYME"/>
    <property type="match status" value="1"/>
</dbReference>
<accession>A0A2U2BE85</accession>
<dbReference type="RefSeq" id="WP_109262836.1">
    <property type="nucleotide sequence ID" value="NZ_QEWP01000001.1"/>
</dbReference>
<dbReference type="InterPro" id="IPR027596">
    <property type="entry name" value="AmmeMemoSam_rS"/>
</dbReference>
<sequence>MGRRKISKREFLKISGTALAGSPFCLFGNKLPALAGLPGVNRFPAKYSISTPRGVRCQLCPNNCKIEEGDRGDCRTRINKGGELYTLAYGNPCAVHVDPIEKKPLNHFLPGTTSFSIATGGCNLACLNCQNWQISQKKPDELQTIELMPEKVALEAKNRGCTSVAYTYSEPVVFYEYTTDSAGYVHDLGMKNVIVSAGYIEEQPLREWCQYIDAANIDLKSFRDETYQQLNGGTLEPVLNTLKVLKEEGVWLEITNLIVPDWTDDAGMIEEMCQWLVKNGFEDTPLHFSRFTPMYKLAHLPATPLAILEEARRIALSEGLRFVYIGNVPGHSGQDTYCPSCKKKVLDRSGFRIGENHIKDGHCDFCGESIAGVW</sequence>
<dbReference type="GO" id="GO:0046872">
    <property type="term" value="F:metal ion binding"/>
    <property type="evidence" value="ECO:0007669"/>
    <property type="project" value="UniProtKB-KW"/>
</dbReference>
<dbReference type="Gene3D" id="3.20.20.70">
    <property type="entry name" value="Aldolase class I"/>
    <property type="match status" value="1"/>
</dbReference>
<keyword evidence="9" id="KW-1185">Reference proteome</keyword>
<dbReference type="InterPro" id="IPR007197">
    <property type="entry name" value="rSAM"/>
</dbReference>
<evidence type="ECO:0000259" key="7">
    <source>
        <dbReference type="PROSITE" id="PS51918"/>
    </source>
</evidence>
<dbReference type="InterPro" id="IPR013785">
    <property type="entry name" value="Aldolase_TIM"/>
</dbReference>
<dbReference type="GO" id="GO:0003824">
    <property type="term" value="F:catalytic activity"/>
    <property type="evidence" value="ECO:0007669"/>
    <property type="project" value="InterPro"/>
</dbReference>
<evidence type="ECO:0000256" key="2">
    <source>
        <dbReference type="ARBA" id="ARBA00022485"/>
    </source>
</evidence>
<comment type="caution">
    <text evidence="8">The sequence shown here is derived from an EMBL/GenBank/DDBJ whole genome shotgun (WGS) entry which is preliminary data.</text>
</comment>
<proteinExistence type="predicted"/>
<dbReference type="AlphaFoldDB" id="A0A2U2BE85"/>
<keyword evidence="2" id="KW-0004">4Fe-4S</keyword>